<dbReference type="Proteomes" id="UP000660262">
    <property type="component" value="Unassembled WGS sequence"/>
</dbReference>
<accession>A0A830HF85</accession>
<dbReference type="InterPro" id="IPR019994">
    <property type="entry name" value="Lipid-A-disac_synthase-rel_put"/>
</dbReference>
<comment type="caution">
    <text evidence="1">The sequence shown here is derived from an EMBL/GenBank/DDBJ whole genome shotgun (WGS) entry which is preliminary data.</text>
</comment>
<sequence>MDEISACIIHALNRNLFLGEDSSRGDTSSSSFVSDSSECLIDISALPLVGQGFAYRRLADQYNNVDVIGDADNLRDMPSGGFVYMEPVKQLSRDVKAGLIGTLARQWRAVAEWSVQGEGGLIVAVGDILPLAFAAFAPPKTIRTKTPYAFVGCAKSQHYLTDVPFDNDNDNDKQVNWKDVDEYPHARPWIERRLAPGCVYLPWEVARVADERCVLACPRDAATTEALRQAVHTRRRNNGSTTAAEGAAHVKYLGNPMLDIAAAMPCGGVWNVDKCRTVIALLPGTRAGEAVHNLRRCLRACHGYAQSVPRDSAEFLLPIPPSALPWHAVRASLLAEGFRCAVRDDCFVSTRHGARLRVSSHPSAFGDAIAMAHGGIAAAGTATEQLCARGVPVAAVPGDGPQFTLRFAEAQQRLLGEWSLLFDETFALNPQHAGRALAHALSDPSHADMCRRNALARSGAVGSASDAVAEALVGLL</sequence>
<protein>
    <recommendedName>
        <fullName evidence="3">Lipid-A-disaccharide synthase</fullName>
    </recommendedName>
</protein>
<keyword evidence="2" id="KW-1185">Reference proteome</keyword>
<evidence type="ECO:0000313" key="1">
    <source>
        <dbReference type="EMBL" id="GHP05163.1"/>
    </source>
</evidence>
<dbReference type="EMBL" id="BNJQ01000009">
    <property type="protein sequence ID" value="GHP05163.1"/>
    <property type="molecule type" value="Genomic_DNA"/>
</dbReference>
<reference evidence="1" key="1">
    <citation type="submission" date="2020-10" db="EMBL/GenBank/DDBJ databases">
        <title>Unveiling of a novel bifunctional photoreceptor, Dualchrome1, isolated from a cosmopolitan green alga.</title>
        <authorList>
            <person name="Suzuki S."/>
            <person name="Kawachi M."/>
        </authorList>
    </citation>
    <scope>NUCLEOTIDE SEQUENCE</scope>
    <source>
        <strain evidence="1">NIES 2893</strain>
    </source>
</reference>
<organism evidence="1 2">
    <name type="scientific">Pycnococcus provasolii</name>
    <dbReference type="NCBI Taxonomy" id="41880"/>
    <lineage>
        <taxon>Eukaryota</taxon>
        <taxon>Viridiplantae</taxon>
        <taxon>Chlorophyta</taxon>
        <taxon>Pseudoscourfieldiophyceae</taxon>
        <taxon>Pseudoscourfieldiales</taxon>
        <taxon>Pycnococcaceae</taxon>
        <taxon>Pycnococcus</taxon>
    </lineage>
</organism>
<evidence type="ECO:0000313" key="2">
    <source>
        <dbReference type="Proteomes" id="UP000660262"/>
    </source>
</evidence>
<dbReference type="OrthoDB" id="1877448at2759"/>
<dbReference type="PANTHER" id="PTHR39517">
    <property type="entry name" value="SLL0192 PROTEIN"/>
    <property type="match status" value="1"/>
</dbReference>
<evidence type="ECO:0008006" key="3">
    <source>
        <dbReference type="Google" id="ProtNLM"/>
    </source>
</evidence>
<proteinExistence type="predicted"/>
<dbReference type="AlphaFoldDB" id="A0A830HF85"/>
<name>A0A830HF85_9CHLO</name>
<dbReference type="PANTHER" id="PTHR39517:SF1">
    <property type="entry name" value="LIPID-A-DISACCHARIDE SYNTHASE"/>
    <property type="match status" value="1"/>
</dbReference>
<gene>
    <name evidence="1" type="ORF">PPROV_000391500</name>
</gene>
<dbReference type="NCBIfam" id="TIGR03492">
    <property type="entry name" value="lipid-A-disaccharide synthase-related protein"/>
    <property type="match status" value="1"/>
</dbReference>